<evidence type="ECO:0000256" key="4">
    <source>
        <dbReference type="ARBA" id="ARBA00016452"/>
    </source>
</evidence>
<gene>
    <name evidence="14" type="ORF">CQ14_34730</name>
</gene>
<dbReference type="NCBIfam" id="TIGR01190">
    <property type="entry name" value="ccmB"/>
    <property type="match status" value="1"/>
</dbReference>
<dbReference type="InterPro" id="IPR003544">
    <property type="entry name" value="Cyt_c_biogenesis_CcmB"/>
</dbReference>
<keyword evidence="10 13" id="KW-1133">Transmembrane helix</keyword>
<evidence type="ECO:0000256" key="7">
    <source>
        <dbReference type="ARBA" id="ARBA00022519"/>
    </source>
</evidence>
<evidence type="ECO:0000256" key="3">
    <source>
        <dbReference type="ARBA" id="ARBA00010544"/>
    </source>
</evidence>
<feature type="transmembrane region" description="Helical" evidence="13">
    <location>
        <begin position="92"/>
        <end position="117"/>
    </location>
</feature>
<evidence type="ECO:0000256" key="5">
    <source>
        <dbReference type="ARBA" id="ARBA00022448"/>
    </source>
</evidence>
<comment type="caution">
    <text evidence="14">The sequence shown here is derived from an EMBL/GenBank/DDBJ whole genome shotgun (WGS) entry which is preliminary data.</text>
</comment>
<keyword evidence="8 13" id="KW-0812">Transmembrane</keyword>
<evidence type="ECO:0000313" key="15">
    <source>
        <dbReference type="Proteomes" id="UP000051660"/>
    </source>
</evidence>
<comment type="similarity">
    <text evidence="3 12">Belongs to the CcmB/CycW/HelB family.</text>
</comment>
<dbReference type="RefSeq" id="WP_057861545.1">
    <property type="nucleotide sequence ID" value="NZ_LLYB01000105.1"/>
</dbReference>
<proteinExistence type="inferred from homology"/>
<dbReference type="InterPro" id="IPR026031">
    <property type="entry name" value="Cyt_c_CcmB_bac"/>
</dbReference>
<feature type="transmembrane region" description="Helical" evidence="13">
    <location>
        <begin position="53"/>
        <end position="71"/>
    </location>
</feature>
<dbReference type="AlphaFoldDB" id="A0A0R3MDR9"/>
<keyword evidence="11 12" id="KW-0472">Membrane</keyword>
<protein>
    <recommendedName>
        <fullName evidence="4 12">Heme exporter protein B</fullName>
    </recommendedName>
</protein>
<evidence type="ECO:0000256" key="2">
    <source>
        <dbReference type="ARBA" id="ARBA00004429"/>
    </source>
</evidence>
<keyword evidence="7 12" id="KW-0997">Cell inner membrane</keyword>
<dbReference type="STRING" id="722472.SAMN05444321_2537"/>
<dbReference type="Proteomes" id="UP000051660">
    <property type="component" value="Unassembled WGS sequence"/>
</dbReference>
<keyword evidence="9 12" id="KW-0201">Cytochrome c-type biogenesis</keyword>
<sequence length="222" mass="22553">MTALAALIRRDIKIALRVGGGALIGVLFFLTVTVLMPFAIGPDLPLLTRLGPAILWLGALLASLLTLDRLFTADHEDGSLDLIVMGRTPLELACAAKALAHWLAAGVPLIVATPVLGLLLNLDASATSAVALTLLVGTPALTFTGMIGAALAVTLHRGGLLLAVLVLPLSIPVLIFGVAASQAAITGPLPFGTPFSILCALSLVSLVVGPFAAAASLRHGLD</sequence>
<reference evidence="14 15" key="1">
    <citation type="submission" date="2014-03" db="EMBL/GenBank/DDBJ databases">
        <title>Bradyrhizobium valentinum sp. nov., isolated from effective nodules of Lupinus mariae-josephae, a lupine endemic of basic-lime soils in Eastern Spain.</title>
        <authorList>
            <person name="Duran D."/>
            <person name="Rey L."/>
            <person name="Navarro A."/>
            <person name="Busquets A."/>
            <person name="Imperial J."/>
            <person name="Ruiz-Argueso T."/>
        </authorList>
    </citation>
    <scope>NUCLEOTIDE SEQUENCE [LARGE SCALE GENOMIC DNA]</scope>
    <source>
        <strain evidence="14 15">CCBAU 23086</strain>
    </source>
</reference>
<organism evidence="14 15">
    <name type="scientific">Bradyrhizobium lablabi</name>
    <dbReference type="NCBI Taxonomy" id="722472"/>
    <lineage>
        <taxon>Bacteria</taxon>
        <taxon>Pseudomonadati</taxon>
        <taxon>Pseudomonadota</taxon>
        <taxon>Alphaproteobacteria</taxon>
        <taxon>Hyphomicrobiales</taxon>
        <taxon>Nitrobacteraceae</taxon>
        <taxon>Bradyrhizobium</taxon>
    </lineage>
</organism>
<evidence type="ECO:0000256" key="9">
    <source>
        <dbReference type="ARBA" id="ARBA00022748"/>
    </source>
</evidence>
<name>A0A0R3MDR9_9BRAD</name>
<dbReference type="PRINTS" id="PR01414">
    <property type="entry name" value="CCMBBIOGNSIS"/>
</dbReference>
<comment type="function">
    <text evidence="1 12">Required for the export of heme to the periplasm for the biogenesis of c-type cytochromes.</text>
</comment>
<dbReference type="GO" id="GO:1903607">
    <property type="term" value="P:cytochrome c biosynthetic process"/>
    <property type="evidence" value="ECO:0007669"/>
    <property type="project" value="TreeGrafter"/>
</dbReference>
<evidence type="ECO:0000256" key="13">
    <source>
        <dbReference type="SAM" id="Phobius"/>
    </source>
</evidence>
<comment type="subcellular location">
    <subcellularLocation>
        <location evidence="2">Cell inner membrane</location>
        <topology evidence="2">Multi-pass membrane protein</topology>
    </subcellularLocation>
</comment>
<dbReference type="OrthoDB" id="9812915at2"/>
<dbReference type="Pfam" id="PF03379">
    <property type="entry name" value="CcmB"/>
    <property type="match status" value="1"/>
</dbReference>
<keyword evidence="5 12" id="KW-0813">Transport</keyword>
<evidence type="ECO:0000256" key="11">
    <source>
        <dbReference type="ARBA" id="ARBA00023136"/>
    </source>
</evidence>
<evidence type="ECO:0000256" key="10">
    <source>
        <dbReference type="ARBA" id="ARBA00022989"/>
    </source>
</evidence>
<evidence type="ECO:0000256" key="1">
    <source>
        <dbReference type="ARBA" id="ARBA00002442"/>
    </source>
</evidence>
<evidence type="ECO:0000256" key="8">
    <source>
        <dbReference type="ARBA" id="ARBA00022692"/>
    </source>
</evidence>
<feature type="transmembrane region" description="Helical" evidence="13">
    <location>
        <begin position="195"/>
        <end position="217"/>
    </location>
</feature>
<dbReference type="PANTHER" id="PTHR30070:SF1">
    <property type="entry name" value="CYTOCHROME C BIOGENESIS B-RELATED"/>
    <property type="match status" value="1"/>
</dbReference>
<evidence type="ECO:0000256" key="6">
    <source>
        <dbReference type="ARBA" id="ARBA00022475"/>
    </source>
</evidence>
<dbReference type="PANTHER" id="PTHR30070">
    <property type="entry name" value="HEME EXPORTER PROTEIN B"/>
    <property type="match status" value="1"/>
</dbReference>
<dbReference type="GO" id="GO:0015232">
    <property type="term" value="F:heme transmembrane transporter activity"/>
    <property type="evidence" value="ECO:0007669"/>
    <property type="project" value="InterPro"/>
</dbReference>
<accession>A0A0R3MDR9</accession>
<evidence type="ECO:0000313" key="14">
    <source>
        <dbReference type="EMBL" id="KRR18440.1"/>
    </source>
</evidence>
<feature type="transmembrane region" description="Helical" evidence="13">
    <location>
        <begin position="21"/>
        <end position="41"/>
    </location>
</feature>
<dbReference type="EMBL" id="LLYB01000105">
    <property type="protein sequence ID" value="KRR18440.1"/>
    <property type="molecule type" value="Genomic_DNA"/>
</dbReference>
<feature type="transmembrane region" description="Helical" evidence="13">
    <location>
        <begin position="129"/>
        <end position="153"/>
    </location>
</feature>
<feature type="transmembrane region" description="Helical" evidence="13">
    <location>
        <begin position="160"/>
        <end position="183"/>
    </location>
</feature>
<dbReference type="GO" id="GO:0017004">
    <property type="term" value="P:cytochrome complex assembly"/>
    <property type="evidence" value="ECO:0007669"/>
    <property type="project" value="UniProtKB-KW"/>
</dbReference>
<keyword evidence="6 12" id="KW-1003">Cell membrane</keyword>
<evidence type="ECO:0000256" key="12">
    <source>
        <dbReference type="PIRNR" id="PIRNR002764"/>
    </source>
</evidence>
<dbReference type="PIRSF" id="PIRSF002764">
    <property type="entry name" value="CcmB"/>
    <property type="match status" value="1"/>
</dbReference>
<dbReference type="GO" id="GO:0005886">
    <property type="term" value="C:plasma membrane"/>
    <property type="evidence" value="ECO:0007669"/>
    <property type="project" value="UniProtKB-SubCell"/>
</dbReference>